<proteinExistence type="predicted"/>
<dbReference type="EMBL" id="JAGKQM010000006">
    <property type="protein sequence ID" value="KAH0921965.1"/>
    <property type="molecule type" value="Genomic_DNA"/>
</dbReference>
<evidence type="ECO:0000313" key="3">
    <source>
        <dbReference type="Proteomes" id="UP000824890"/>
    </source>
</evidence>
<feature type="compositionally biased region" description="Basic and acidic residues" evidence="1">
    <location>
        <begin position="1"/>
        <end position="16"/>
    </location>
</feature>
<sequence length="196" mass="22403">MCEHLHPQDDTRRNRLDLNVSASNRHRNHITATSFRRSSESGAPPSKPSLFFSSSTRRRASSLFESSSDKTQPPTQRTRKNNQPDPKSNPKNLKTATIYLKPTTQSYDSLHHPETRTDDGETEEASTSRRQEPAAAKLWKPPPPRIRTQTTIVFTAPTLQATASSLQDQNHHGRWLARAKTRRTLEETKRRQLRTN</sequence>
<evidence type="ECO:0000256" key="1">
    <source>
        <dbReference type="SAM" id="MobiDB-lite"/>
    </source>
</evidence>
<keyword evidence="3" id="KW-1185">Reference proteome</keyword>
<gene>
    <name evidence="2" type="ORF">HID58_021983</name>
</gene>
<feature type="region of interest" description="Disordered" evidence="1">
    <location>
        <begin position="1"/>
        <end position="145"/>
    </location>
</feature>
<organism evidence="2 3">
    <name type="scientific">Brassica napus</name>
    <name type="common">Rape</name>
    <dbReference type="NCBI Taxonomy" id="3708"/>
    <lineage>
        <taxon>Eukaryota</taxon>
        <taxon>Viridiplantae</taxon>
        <taxon>Streptophyta</taxon>
        <taxon>Embryophyta</taxon>
        <taxon>Tracheophyta</taxon>
        <taxon>Spermatophyta</taxon>
        <taxon>Magnoliopsida</taxon>
        <taxon>eudicotyledons</taxon>
        <taxon>Gunneridae</taxon>
        <taxon>Pentapetalae</taxon>
        <taxon>rosids</taxon>
        <taxon>malvids</taxon>
        <taxon>Brassicales</taxon>
        <taxon>Brassicaceae</taxon>
        <taxon>Brassiceae</taxon>
        <taxon>Brassica</taxon>
    </lineage>
</organism>
<name>A0ABQ8CXY2_BRANA</name>
<reference evidence="2 3" key="1">
    <citation type="submission" date="2021-05" db="EMBL/GenBank/DDBJ databases">
        <title>Genome Assembly of Synthetic Allotetraploid Brassica napus Reveals Homoeologous Exchanges between Subgenomes.</title>
        <authorList>
            <person name="Davis J.T."/>
        </authorList>
    </citation>
    <scope>NUCLEOTIDE SEQUENCE [LARGE SCALE GENOMIC DNA]</scope>
    <source>
        <strain evidence="3">cv. Da-Ae</strain>
        <tissue evidence="2">Seedling</tissue>
    </source>
</reference>
<feature type="compositionally biased region" description="Basic and acidic residues" evidence="1">
    <location>
        <begin position="109"/>
        <end position="119"/>
    </location>
</feature>
<protein>
    <submittedName>
        <fullName evidence="2">Uncharacterized protein</fullName>
    </submittedName>
</protein>
<dbReference type="Proteomes" id="UP000824890">
    <property type="component" value="Unassembled WGS sequence"/>
</dbReference>
<comment type="caution">
    <text evidence="2">The sequence shown here is derived from an EMBL/GenBank/DDBJ whole genome shotgun (WGS) entry which is preliminary data.</text>
</comment>
<accession>A0ABQ8CXY2</accession>
<feature type="compositionally biased region" description="Polar residues" evidence="1">
    <location>
        <begin position="65"/>
        <end position="95"/>
    </location>
</feature>
<evidence type="ECO:0000313" key="2">
    <source>
        <dbReference type="EMBL" id="KAH0921965.1"/>
    </source>
</evidence>